<evidence type="ECO:0000313" key="2">
    <source>
        <dbReference type="Proteomes" id="UP000012062"/>
    </source>
</evidence>
<sequence length="104" mass="11457">MRTSRSDFDFCLDAIPKGKRYELFPGKPFHTFPGIALTKQISLTGTVIGAPVLSTGLASKQRCAIATFGEKRPRPNSGKTGQSITQGLLQRLRYCIGNEYVHLE</sequence>
<dbReference type="AlphaFoldDB" id="M5EXP0"/>
<evidence type="ECO:0000313" key="1">
    <source>
        <dbReference type="EMBL" id="CCV08962.1"/>
    </source>
</evidence>
<reference evidence="1 2" key="1">
    <citation type="submission" date="2013-02" db="EMBL/GenBank/DDBJ databases">
        <authorList>
            <person name="Genoscope - CEA"/>
        </authorList>
    </citation>
    <scope>NUCLEOTIDE SEQUENCE [LARGE SCALE GENOMIC DNA]</scope>
    <source>
        <strain evidence="1 2">STM 2683</strain>
    </source>
</reference>
<dbReference type="EMBL" id="CAUM01000150">
    <property type="protein sequence ID" value="CCV08962.1"/>
    <property type="molecule type" value="Genomic_DNA"/>
</dbReference>
<keyword evidence="2" id="KW-1185">Reference proteome</keyword>
<name>M5EXP0_9HYPH</name>
<protein>
    <submittedName>
        <fullName evidence="1">Uncharacterized protein</fullName>
    </submittedName>
</protein>
<dbReference type="STRING" id="1297569.MESS2_80093"/>
<accession>M5EXP0</accession>
<proteinExistence type="predicted"/>
<gene>
    <name evidence="1" type="ORF">MESS2_80093</name>
</gene>
<comment type="caution">
    <text evidence="1">The sequence shown here is derived from an EMBL/GenBank/DDBJ whole genome shotgun (WGS) entry which is preliminary data.</text>
</comment>
<dbReference type="Proteomes" id="UP000012062">
    <property type="component" value="Unassembled WGS sequence"/>
</dbReference>
<organism evidence="1 2">
    <name type="scientific">Mesorhizobium metallidurans STM 2683</name>
    <dbReference type="NCBI Taxonomy" id="1297569"/>
    <lineage>
        <taxon>Bacteria</taxon>
        <taxon>Pseudomonadati</taxon>
        <taxon>Pseudomonadota</taxon>
        <taxon>Alphaproteobacteria</taxon>
        <taxon>Hyphomicrobiales</taxon>
        <taxon>Phyllobacteriaceae</taxon>
        <taxon>Mesorhizobium</taxon>
    </lineage>
</organism>